<dbReference type="InterPro" id="IPR019587">
    <property type="entry name" value="Polyketide_cyclase/dehydratase"/>
</dbReference>
<dbReference type="STRING" id="655355.SAMN05216283_101921"/>
<feature type="transmembrane region" description="Helical" evidence="1">
    <location>
        <begin position="7"/>
        <end position="25"/>
    </location>
</feature>
<evidence type="ECO:0000256" key="1">
    <source>
        <dbReference type="SAM" id="Phobius"/>
    </source>
</evidence>
<sequence length="333" mass="37948">MKKLKKFLIGLLLFLVAMVIIAFFLPRQVHVERQGVIDAPAKVVFNQINNLRNWNKWAVWNQLDPNMRIKYQNKGIGENASYTWESDEKNVGSGKLTITASVPYDSIATEMDFMEEGTATGYFLFDEHNGATTITWAFDTDLGNNPLARWMGLMFDAMIGPDFKKGIENLKIVSETIVQEKRPIVELVTVPEFDYVSIRKHVQLEDISTQMGIYYGQLMQFINDQGLLRTDMPYAIYHQIDGTLVDLECGIPVDGAVVPEGEIISGKMPRRTYAAADHFGSYSNLEKTHNFIQQWITDNHFILTGGPMEKYLTDPQQVPDESKWVTGIYYPIN</sequence>
<evidence type="ECO:0000313" key="4">
    <source>
        <dbReference type="Proteomes" id="UP000198964"/>
    </source>
</evidence>
<reference evidence="3 4" key="1">
    <citation type="submission" date="2016-10" db="EMBL/GenBank/DDBJ databases">
        <authorList>
            <person name="de Groot N.N."/>
        </authorList>
    </citation>
    <scope>NUCLEOTIDE SEQUENCE [LARGE SCALE GENOMIC DNA]</scope>
    <source>
        <strain evidence="3 4">CGMCC 1.9156</strain>
    </source>
</reference>
<dbReference type="SUPFAM" id="SSF55136">
    <property type="entry name" value="Probable bacterial effector-binding domain"/>
    <property type="match status" value="1"/>
</dbReference>
<keyword evidence="1" id="KW-1133">Transmembrane helix</keyword>
<gene>
    <name evidence="3" type="ORF">SAMN05216283_101921</name>
</gene>
<keyword evidence="4" id="KW-1185">Reference proteome</keyword>
<evidence type="ECO:0000259" key="2">
    <source>
        <dbReference type="SMART" id="SM00871"/>
    </source>
</evidence>
<dbReference type="EMBL" id="FONW01000001">
    <property type="protein sequence ID" value="SFE75013.1"/>
    <property type="molecule type" value="Genomic_DNA"/>
</dbReference>
<dbReference type="AlphaFoldDB" id="A0A1I2D4L7"/>
<dbReference type="Gene3D" id="3.30.530.20">
    <property type="match status" value="1"/>
</dbReference>
<feature type="domain" description="AraC effector-binding" evidence="2">
    <location>
        <begin position="183"/>
        <end position="333"/>
    </location>
</feature>
<name>A0A1I2D4L7_9BACT</name>
<dbReference type="InterPro" id="IPR010499">
    <property type="entry name" value="AraC_E-bd"/>
</dbReference>
<accession>A0A1I2D4L7</accession>
<evidence type="ECO:0000313" key="3">
    <source>
        <dbReference type="EMBL" id="SFE75013.1"/>
    </source>
</evidence>
<protein>
    <submittedName>
        <fullName evidence="3">Effector-binding domain-containing protein</fullName>
    </submittedName>
</protein>
<dbReference type="SMART" id="SM00871">
    <property type="entry name" value="AraC_E_bind"/>
    <property type="match status" value="1"/>
</dbReference>
<dbReference type="Gene3D" id="3.20.80.10">
    <property type="entry name" value="Regulatory factor, effector binding domain"/>
    <property type="match status" value="1"/>
</dbReference>
<keyword evidence="1" id="KW-0812">Transmembrane</keyword>
<dbReference type="Pfam" id="PF06445">
    <property type="entry name" value="GyrI-like"/>
    <property type="match status" value="1"/>
</dbReference>
<dbReference type="InterPro" id="IPR029442">
    <property type="entry name" value="GyrI-like"/>
</dbReference>
<proteinExistence type="predicted"/>
<dbReference type="InterPro" id="IPR023393">
    <property type="entry name" value="START-like_dom_sf"/>
</dbReference>
<organism evidence="3 4">
    <name type="scientific">Sunxiuqinia elliptica</name>
    <dbReference type="NCBI Taxonomy" id="655355"/>
    <lineage>
        <taxon>Bacteria</taxon>
        <taxon>Pseudomonadati</taxon>
        <taxon>Bacteroidota</taxon>
        <taxon>Bacteroidia</taxon>
        <taxon>Marinilabiliales</taxon>
        <taxon>Prolixibacteraceae</taxon>
        <taxon>Sunxiuqinia</taxon>
    </lineage>
</organism>
<keyword evidence="1" id="KW-0472">Membrane</keyword>
<dbReference type="RefSeq" id="WP_093918617.1">
    <property type="nucleotide sequence ID" value="NZ_FONW01000001.1"/>
</dbReference>
<dbReference type="SUPFAM" id="SSF55961">
    <property type="entry name" value="Bet v1-like"/>
    <property type="match status" value="1"/>
</dbReference>
<dbReference type="CDD" id="cd07818">
    <property type="entry name" value="SRPBCC_1"/>
    <property type="match status" value="1"/>
</dbReference>
<dbReference type="Proteomes" id="UP000198964">
    <property type="component" value="Unassembled WGS sequence"/>
</dbReference>
<dbReference type="Pfam" id="PF10604">
    <property type="entry name" value="Polyketide_cyc2"/>
    <property type="match status" value="1"/>
</dbReference>
<dbReference type="InterPro" id="IPR011256">
    <property type="entry name" value="Reg_factor_effector_dom_sf"/>
</dbReference>